<dbReference type="AlphaFoldDB" id="A0A1G2BUT6"/>
<dbReference type="EC" id="5.2.1.8" evidence="3 11"/>
<evidence type="ECO:0000256" key="8">
    <source>
        <dbReference type="ARBA" id="ARBA00023235"/>
    </source>
</evidence>
<evidence type="ECO:0000259" key="13">
    <source>
        <dbReference type="Pfam" id="PF05697"/>
    </source>
</evidence>
<keyword evidence="6 11" id="KW-0697">Rotamase</keyword>
<dbReference type="Gene3D" id="3.30.70.1050">
    <property type="entry name" value="Trigger factor ribosome-binding domain"/>
    <property type="match status" value="1"/>
</dbReference>
<name>A0A1G2BUT6_9BACT</name>
<dbReference type="InterPro" id="IPR008880">
    <property type="entry name" value="Trigger_fac_C"/>
</dbReference>
<evidence type="ECO:0000256" key="1">
    <source>
        <dbReference type="ARBA" id="ARBA00000971"/>
    </source>
</evidence>
<dbReference type="GO" id="GO:0044183">
    <property type="term" value="F:protein folding chaperone"/>
    <property type="evidence" value="ECO:0007669"/>
    <property type="project" value="TreeGrafter"/>
</dbReference>
<dbReference type="SUPFAM" id="SSF102735">
    <property type="entry name" value="Trigger factor ribosome-binding domain"/>
    <property type="match status" value="1"/>
</dbReference>
<dbReference type="NCBIfam" id="TIGR00115">
    <property type="entry name" value="tig"/>
    <property type="match status" value="1"/>
</dbReference>
<keyword evidence="9 11" id="KW-0131">Cell cycle</keyword>
<comment type="subcellular location">
    <subcellularLocation>
        <location evidence="11">Cytoplasm</location>
    </subcellularLocation>
    <text evidence="11">About half TF is bound to the ribosome near the polypeptide exit tunnel while the other half is free in the cytoplasm.</text>
</comment>
<dbReference type="Pfam" id="PF00254">
    <property type="entry name" value="FKBP_C"/>
    <property type="match status" value="1"/>
</dbReference>
<evidence type="ECO:0000259" key="14">
    <source>
        <dbReference type="Pfam" id="PF05698"/>
    </source>
</evidence>
<comment type="catalytic activity">
    <reaction evidence="1 11">
        <text>[protein]-peptidylproline (omega=180) = [protein]-peptidylproline (omega=0)</text>
        <dbReference type="Rhea" id="RHEA:16237"/>
        <dbReference type="Rhea" id="RHEA-COMP:10747"/>
        <dbReference type="Rhea" id="RHEA-COMP:10748"/>
        <dbReference type="ChEBI" id="CHEBI:83833"/>
        <dbReference type="ChEBI" id="CHEBI:83834"/>
        <dbReference type="EC" id="5.2.1.8"/>
    </reaction>
</comment>
<dbReference type="STRING" id="1798551.A3B30_01610"/>
<keyword evidence="5 11" id="KW-0132">Cell division</keyword>
<dbReference type="EMBL" id="MHKM01000005">
    <property type="protein sequence ID" value="OGY92030.1"/>
    <property type="molecule type" value="Genomic_DNA"/>
</dbReference>
<evidence type="ECO:0000256" key="2">
    <source>
        <dbReference type="ARBA" id="ARBA00005464"/>
    </source>
</evidence>
<accession>A0A1G2BUT6</accession>
<dbReference type="PANTHER" id="PTHR30560:SF3">
    <property type="entry name" value="TRIGGER FACTOR-LIKE PROTEIN TIG, CHLOROPLASTIC"/>
    <property type="match status" value="1"/>
</dbReference>
<dbReference type="GO" id="GO:0003755">
    <property type="term" value="F:peptidyl-prolyl cis-trans isomerase activity"/>
    <property type="evidence" value="ECO:0007669"/>
    <property type="project" value="UniProtKB-UniRule"/>
</dbReference>
<keyword evidence="8 11" id="KW-0413">Isomerase</keyword>
<dbReference type="HAMAP" id="MF_00303">
    <property type="entry name" value="Trigger_factor_Tig"/>
    <property type="match status" value="1"/>
</dbReference>
<evidence type="ECO:0000256" key="9">
    <source>
        <dbReference type="ARBA" id="ARBA00023306"/>
    </source>
</evidence>
<dbReference type="InterPro" id="IPR027304">
    <property type="entry name" value="Trigger_fact/SurA_dom_sf"/>
</dbReference>
<dbReference type="GO" id="GO:0051083">
    <property type="term" value="P:'de novo' cotranslational protein folding"/>
    <property type="evidence" value="ECO:0007669"/>
    <property type="project" value="TreeGrafter"/>
</dbReference>
<comment type="similarity">
    <text evidence="2 11">Belongs to the FKBP-type PPIase family. Tig subfamily.</text>
</comment>
<evidence type="ECO:0000313" key="15">
    <source>
        <dbReference type="EMBL" id="OGY92030.1"/>
    </source>
</evidence>
<evidence type="ECO:0000259" key="12">
    <source>
        <dbReference type="Pfam" id="PF00254"/>
    </source>
</evidence>
<dbReference type="PANTHER" id="PTHR30560">
    <property type="entry name" value="TRIGGER FACTOR CHAPERONE AND PEPTIDYL-PROLYL CIS/TRANS ISOMERASE"/>
    <property type="match status" value="1"/>
</dbReference>
<reference evidence="15 16" key="1">
    <citation type="journal article" date="2016" name="Nat. Commun.">
        <title>Thousands of microbial genomes shed light on interconnected biogeochemical processes in an aquifer system.</title>
        <authorList>
            <person name="Anantharaman K."/>
            <person name="Brown C.T."/>
            <person name="Hug L.A."/>
            <person name="Sharon I."/>
            <person name="Castelle C.J."/>
            <person name="Probst A.J."/>
            <person name="Thomas B.C."/>
            <person name="Singh A."/>
            <person name="Wilkins M.J."/>
            <person name="Karaoz U."/>
            <person name="Brodie E.L."/>
            <person name="Williams K.H."/>
            <person name="Hubbard S.S."/>
            <person name="Banfield J.F."/>
        </authorList>
    </citation>
    <scope>NUCLEOTIDE SEQUENCE [LARGE SCALE GENOMIC DNA]</scope>
</reference>
<dbReference type="Gene3D" id="1.10.3120.10">
    <property type="entry name" value="Trigger factor, C-terminal domain"/>
    <property type="match status" value="1"/>
</dbReference>
<feature type="domain" description="PPIase FKBP-type" evidence="12">
    <location>
        <begin position="157"/>
        <end position="238"/>
    </location>
</feature>
<dbReference type="Pfam" id="PF05698">
    <property type="entry name" value="Trigger_C"/>
    <property type="match status" value="1"/>
</dbReference>
<comment type="domain">
    <text evidence="11">Consists of 3 domains; the N-terminus binds the ribosome, the middle domain has PPIase activity, while the C-terminus has intrinsic chaperone activity on its own.</text>
</comment>
<evidence type="ECO:0000313" key="16">
    <source>
        <dbReference type="Proteomes" id="UP000178248"/>
    </source>
</evidence>
<dbReference type="GO" id="GO:0051301">
    <property type="term" value="P:cell division"/>
    <property type="evidence" value="ECO:0007669"/>
    <property type="project" value="UniProtKB-KW"/>
</dbReference>
<gene>
    <name evidence="11" type="primary">tig</name>
    <name evidence="15" type="ORF">A3B30_01610</name>
</gene>
<dbReference type="InterPro" id="IPR046357">
    <property type="entry name" value="PPIase_dom_sf"/>
</dbReference>
<comment type="function">
    <text evidence="11">Involved in protein export. Acts as a chaperone by maintaining the newly synthesized protein in an open conformation. Functions as a peptidyl-prolyl cis-trans isomerase.</text>
</comment>
<dbReference type="Gene3D" id="3.10.50.40">
    <property type="match status" value="1"/>
</dbReference>
<dbReference type="InterPro" id="IPR008881">
    <property type="entry name" value="Trigger_fac_ribosome-bd_bac"/>
</dbReference>
<evidence type="ECO:0000256" key="5">
    <source>
        <dbReference type="ARBA" id="ARBA00022618"/>
    </source>
</evidence>
<dbReference type="GO" id="GO:0015031">
    <property type="term" value="P:protein transport"/>
    <property type="evidence" value="ECO:0007669"/>
    <property type="project" value="UniProtKB-UniRule"/>
</dbReference>
<feature type="domain" description="Trigger factor ribosome-binding bacterial" evidence="13">
    <location>
        <begin position="1"/>
        <end position="145"/>
    </location>
</feature>
<evidence type="ECO:0000256" key="11">
    <source>
        <dbReference type="HAMAP-Rule" id="MF_00303"/>
    </source>
</evidence>
<feature type="domain" description="Trigger factor C-terminal" evidence="14">
    <location>
        <begin position="264"/>
        <end position="421"/>
    </location>
</feature>
<evidence type="ECO:0000256" key="10">
    <source>
        <dbReference type="ARBA" id="ARBA00029986"/>
    </source>
</evidence>
<evidence type="ECO:0000256" key="4">
    <source>
        <dbReference type="ARBA" id="ARBA00016902"/>
    </source>
</evidence>
<comment type="caution">
    <text evidence="15">The sequence shown here is derived from an EMBL/GenBank/DDBJ whole genome shotgun (WGS) entry which is preliminary data.</text>
</comment>
<evidence type="ECO:0000256" key="6">
    <source>
        <dbReference type="ARBA" id="ARBA00023110"/>
    </source>
</evidence>
<dbReference type="Pfam" id="PF05697">
    <property type="entry name" value="Trigger_N"/>
    <property type="match status" value="1"/>
</dbReference>
<protein>
    <recommendedName>
        <fullName evidence="4 11">Trigger factor</fullName>
        <shortName evidence="11">TF</shortName>
        <ecNumber evidence="3 11">5.2.1.8</ecNumber>
    </recommendedName>
    <alternativeName>
        <fullName evidence="10 11">PPIase</fullName>
    </alternativeName>
</protein>
<dbReference type="PIRSF" id="PIRSF003095">
    <property type="entry name" value="Trigger_factor"/>
    <property type="match status" value="1"/>
</dbReference>
<dbReference type="InterPro" id="IPR005215">
    <property type="entry name" value="Trig_fac"/>
</dbReference>
<dbReference type="GO" id="GO:0043335">
    <property type="term" value="P:protein unfolding"/>
    <property type="evidence" value="ECO:0007669"/>
    <property type="project" value="TreeGrafter"/>
</dbReference>
<dbReference type="Proteomes" id="UP000178248">
    <property type="component" value="Unassembled WGS sequence"/>
</dbReference>
<dbReference type="InterPro" id="IPR036611">
    <property type="entry name" value="Trigger_fac_ribosome-bd_sf"/>
</dbReference>
<keyword evidence="11" id="KW-0963">Cytoplasm</keyword>
<organism evidence="15 16">
    <name type="scientific">Candidatus Komeilibacteria bacterium RIFCSPLOWO2_01_FULL_52_15</name>
    <dbReference type="NCBI Taxonomy" id="1798551"/>
    <lineage>
        <taxon>Bacteria</taxon>
        <taxon>Candidatus Komeiliibacteriota</taxon>
    </lineage>
</organism>
<dbReference type="SUPFAM" id="SSF109998">
    <property type="entry name" value="Triger factor/SurA peptide-binding domain-like"/>
    <property type="match status" value="1"/>
</dbReference>
<dbReference type="InterPro" id="IPR001179">
    <property type="entry name" value="PPIase_FKBP_dom"/>
</dbReference>
<dbReference type="FunFam" id="3.10.50.40:FF:000001">
    <property type="entry name" value="Trigger factor"/>
    <property type="match status" value="1"/>
</dbReference>
<evidence type="ECO:0000256" key="7">
    <source>
        <dbReference type="ARBA" id="ARBA00023186"/>
    </source>
</evidence>
<dbReference type="GO" id="GO:0043022">
    <property type="term" value="F:ribosome binding"/>
    <property type="evidence" value="ECO:0007669"/>
    <property type="project" value="TreeGrafter"/>
</dbReference>
<dbReference type="GO" id="GO:0005737">
    <property type="term" value="C:cytoplasm"/>
    <property type="evidence" value="ECO:0007669"/>
    <property type="project" value="UniProtKB-SubCell"/>
</dbReference>
<dbReference type="InterPro" id="IPR037041">
    <property type="entry name" value="Trigger_fac_C_sf"/>
</dbReference>
<sequence length="426" mass="47338">MKTSVANKGNGEVTLTVELEAGEFSPYLARAATKLAQKTTIPGFRVGKAPIDIVKQHVGESALYEAAAEEAATIALSQALTKQTFSVFGKPVVRVEKLAPGNPFVFTAEVAVVPDVSLNKWEAIRIMHMPITVHEEDIEKLVEELRGMQAKEVLADRAARDGDKLEINFTVTRDGAPIEGGAGKKFSVVLGSKSMIPGFEAQLTGMKAGGVKDFELTFPTPYVEERLAGKQAQFHVEVIGVYDRMLPEKNDEWAQVVHGGTYAALLDRIRENLQSEKELAEVHRIENEVLDRILAQATIGDIPKRMTEVEVDKMLIELQDDVEGRGMEWEKYLQSIKKTLPELRAGFQEQAKRRVRAALVIREFSKLLAIQATAEEIAAEIARQKERYSDDTKLAESFSSKDFERYVGTIITNRKVMEALVGRLVR</sequence>
<keyword evidence="7 11" id="KW-0143">Chaperone</keyword>
<evidence type="ECO:0000256" key="3">
    <source>
        <dbReference type="ARBA" id="ARBA00013194"/>
    </source>
</evidence>
<proteinExistence type="inferred from homology"/>
<dbReference type="SUPFAM" id="SSF54534">
    <property type="entry name" value="FKBP-like"/>
    <property type="match status" value="1"/>
</dbReference>